<dbReference type="PANTHER" id="PTHR35810:SF1">
    <property type="entry name" value="CYTOPLASMIC PROTEIN"/>
    <property type="match status" value="1"/>
</dbReference>
<dbReference type="Proteomes" id="UP000253208">
    <property type="component" value="Unassembled WGS sequence"/>
</dbReference>
<evidence type="ECO:0000313" key="2">
    <source>
        <dbReference type="EMBL" id="RCH42446.1"/>
    </source>
</evidence>
<evidence type="ECO:0000313" key="3">
    <source>
        <dbReference type="Proteomes" id="UP000253208"/>
    </source>
</evidence>
<dbReference type="RefSeq" id="WP_114002628.1">
    <property type="nucleotide sequence ID" value="NZ_PSQG01000022.1"/>
</dbReference>
<evidence type="ECO:0000259" key="1">
    <source>
        <dbReference type="PROSITE" id="PS51459"/>
    </source>
</evidence>
<dbReference type="InterPro" id="IPR003812">
    <property type="entry name" value="Fido"/>
</dbReference>
<dbReference type="InterPro" id="IPR053737">
    <property type="entry name" value="Type_II_TA_Toxin"/>
</dbReference>
<dbReference type="InterPro" id="IPR011204">
    <property type="entry name" value="Virulence_RhuM-like"/>
</dbReference>
<dbReference type="Gene3D" id="1.20.120.1870">
    <property type="entry name" value="Fic/DOC protein, Fido domain"/>
    <property type="match status" value="1"/>
</dbReference>
<gene>
    <name evidence="2" type="ORF">C4886_14290</name>
</gene>
<dbReference type="AlphaFoldDB" id="A0A367FX84"/>
<organism evidence="2 3">
    <name type="scientific">Blautia obeum</name>
    <dbReference type="NCBI Taxonomy" id="40520"/>
    <lineage>
        <taxon>Bacteria</taxon>
        <taxon>Bacillati</taxon>
        <taxon>Bacillota</taxon>
        <taxon>Clostridia</taxon>
        <taxon>Lachnospirales</taxon>
        <taxon>Lachnospiraceae</taxon>
        <taxon>Blautia</taxon>
    </lineage>
</organism>
<dbReference type="PROSITE" id="PS51459">
    <property type="entry name" value="FIDO"/>
    <property type="match status" value="1"/>
</dbReference>
<dbReference type="Pfam" id="PF02661">
    <property type="entry name" value="Fic"/>
    <property type="match status" value="1"/>
</dbReference>
<dbReference type="EMBL" id="PSQG01000022">
    <property type="protein sequence ID" value="RCH42446.1"/>
    <property type="molecule type" value="Genomic_DNA"/>
</dbReference>
<name>A0A367FX84_9FIRM</name>
<proteinExistence type="predicted"/>
<protein>
    <submittedName>
        <fullName evidence="2">Phosphoribosylaminoimidazolesuccinocarboxamide synthase</fullName>
    </submittedName>
</protein>
<sequence>MKKELVIFETLDKEISLSVEILENTVWLTQNQMAELFKTTKQNISLHANNCFKEGELDKKSVVKESLTTAADGKNYKTKLYNLDVIISVGYRVKSKRGVEFRQWANEILKQYILKGYVVNKKRLQALEKTVDIQTKMLANALDVEEADILKAVNEYTDALLLLDQYDHQTLKKPSGKMPTYRITYDECVTMVNNMRDSFNTDVFGIEKEAGKVKGIIAAIYQSAFGYDAYPSLEEKAAYLLYFMIKDHPYADGCKRIAASLFLEFLDRNNALFVNGEKKISDGALVAITLMIAESRPEEKDVMVTLVMNLLK</sequence>
<accession>A0A367FX84</accession>
<dbReference type="Pfam" id="PF13310">
    <property type="entry name" value="Virulence_RhuM"/>
    <property type="match status" value="1"/>
</dbReference>
<feature type="domain" description="Fido" evidence="1">
    <location>
        <begin position="159"/>
        <end position="309"/>
    </location>
</feature>
<comment type="caution">
    <text evidence="2">The sequence shown here is derived from an EMBL/GenBank/DDBJ whole genome shotgun (WGS) entry which is preliminary data.</text>
</comment>
<reference evidence="2 3" key="1">
    <citation type="submission" date="2018-02" db="EMBL/GenBank/DDBJ databases">
        <title>Complete genome sequencing of Faecalibacterium prausnitzii strains isolated from the human gut.</title>
        <authorList>
            <person name="Fitzgerald B.C."/>
            <person name="Shkoporov A.N."/>
            <person name="Ross P.R."/>
            <person name="Hill C."/>
        </authorList>
    </citation>
    <scope>NUCLEOTIDE SEQUENCE [LARGE SCALE GENOMIC DNA]</scope>
    <source>
        <strain evidence="2 3">APC942/31-1</strain>
    </source>
</reference>
<dbReference type="PANTHER" id="PTHR35810">
    <property type="entry name" value="CYTOPLASMIC PROTEIN-RELATED"/>
    <property type="match status" value="1"/>
</dbReference>